<gene>
    <name evidence="1" type="ORF">GCM10025791_21890</name>
</gene>
<dbReference type="Proteomes" id="UP001409585">
    <property type="component" value="Unassembled WGS sequence"/>
</dbReference>
<reference evidence="2" key="1">
    <citation type="journal article" date="2019" name="Int. J. Syst. Evol. Microbiol.">
        <title>The Global Catalogue of Microorganisms (GCM) 10K type strain sequencing project: providing services to taxonomists for standard genome sequencing and annotation.</title>
        <authorList>
            <consortium name="The Broad Institute Genomics Platform"/>
            <consortium name="The Broad Institute Genome Sequencing Center for Infectious Disease"/>
            <person name="Wu L."/>
            <person name="Ma J."/>
        </authorList>
    </citation>
    <scope>NUCLEOTIDE SEQUENCE [LARGE SCALE GENOMIC DNA]</scope>
    <source>
        <strain evidence="2">JCM 19134</strain>
    </source>
</reference>
<protein>
    <submittedName>
        <fullName evidence="1">Uncharacterized protein</fullName>
    </submittedName>
</protein>
<proteinExistence type="predicted"/>
<sequence length="292" mass="32861">MAAADISAFSKIPSVRSMSISPNGRYYAWLQQENDENLIVVYDTQKDATTVKRTGDKIKNRSINFATNEYVVLPASSTQRFYSRLNPLEYSGAFSFNLATGEVKRLLLGTQDLYLSQTGLGRIIGVNEDDASVFMPAWDNKSTPRYNLYKVSLETGRGVLTAPGSWRTTDWFVSAQGDVLAREDFDHEKNEYALYSYSDGKAEKIFTQKTHLPEISSEALSQDEKTLLLADTSQNLTQVLAIELSSGKQHQWPIANQQEDIDHGRQSQTHRCKIRWIPAQLSVYRKTSAVIG</sequence>
<accession>A0AAV3U2F0</accession>
<evidence type="ECO:0000313" key="2">
    <source>
        <dbReference type="Proteomes" id="UP001409585"/>
    </source>
</evidence>
<name>A0AAV3U2F0_9ALTE</name>
<dbReference type="EMBL" id="BAABLX010000016">
    <property type="protein sequence ID" value="GAA4942892.1"/>
    <property type="molecule type" value="Genomic_DNA"/>
</dbReference>
<evidence type="ECO:0000313" key="1">
    <source>
        <dbReference type="EMBL" id="GAA4942892.1"/>
    </source>
</evidence>
<dbReference type="AlphaFoldDB" id="A0AAV3U2F0"/>
<organism evidence="1 2">
    <name type="scientific">Halioxenophilus aromaticivorans</name>
    <dbReference type="NCBI Taxonomy" id="1306992"/>
    <lineage>
        <taxon>Bacteria</taxon>
        <taxon>Pseudomonadati</taxon>
        <taxon>Pseudomonadota</taxon>
        <taxon>Gammaproteobacteria</taxon>
        <taxon>Alteromonadales</taxon>
        <taxon>Alteromonadaceae</taxon>
        <taxon>Halioxenophilus</taxon>
    </lineage>
</organism>
<comment type="caution">
    <text evidence="1">The sequence shown here is derived from an EMBL/GenBank/DDBJ whole genome shotgun (WGS) entry which is preliminary data.</text>
</comment>
<dbReference type="SUPFAM" id="SSF69304">
    <property type="entry name" value="Tricorn protease N-terminal domain"/>
    <property type="match status" value="1"/>
</dbReference>
<keyword evidence="2" id="KW-1185">Reference proteome</keyword>